<dbReference type="AlphaFoldDB" id="M7ZC45"/>
<dbReference type="STRING" id="4572.M7ZC45"/>
<organism evidence="1">
    <name type="scientific">Triticum urartu</name>
    <name type="common">Red wild einkorn</name>
    <name type="synonym">Crithodium urartu</name>
    <dbReference type="NCBI Taxonomy" id="4572"/>
    <lineage>
        <taxon>Eukaryota</taxon>
        <taxon>Viridiplantae</taxon>
        <taxon>Streptophyta</taxon>
        <taxon>Embryophyta</taxon>
        <taxon>Tracheophyta</taxon>
        <taxon>Spermatophyta</taxon>
        <taxon>Magnoliopsida</taxon>
        <taxon>Liliopsida</taxon>
        <taxon>Poales</taxon>
        <taxon>Poaceae</taxon>
        <taxon>BOP clade</taxon>
        <taxon>Pooideae</taxon>
        <taxon>Triticodae</taxon>
        <taxon>Triticeae</taxon>
        <taxon>Triticinae</taxon>
        <taxon>Triticum</taxon>
    </lineage>
</organism>
<name>M7ZC45_TRIUA</name>
<evidence type="ECO:0000313" key="1">
    <source>
        <dbReference type="EMBL" id="EMS57622.1"/>
    </source>
</evidence>
<protein>
    <submittedName>
        <fullName evidence="1">Uncharacterized protein</fullName>
    </submittedName>
</protein>
<proteinExistence type="predicted"/>
<accession>M7ZC45</accession>
<gene>
    <name evidence="1" type="ORF">TRIUR3_33860</name>
</gene>
<dbReference type="EMBL" id="KD142508">
    <property type="protein sequence ID" value="EMS57622.1"/>
    <property type="molecule type" value="Genomic_DNA"/>
</dbReference>
<sequence length="139" mass="15651">MKLWMVRAAMTMLLWTCVMQLTAVGETWGPQVLKGWTSRLTAPEEAAAVRPAVIERAALPSCKNWWLASILLASLCNIESPLPVLYDLTNQASIDVAYLDRKIHQISEYLDEKSIMSPSTSPEVEEHPSSRLISRLQQR</sequence>
<reference evidence="1" key="1">
    <citation type="journal article" date="2013" name="Nature">
        <title>Draft genome of the wheat A-genome progenitor Triticum urartu.</title>
        <authorList>
            <person name="Ling H.Q."/>
            <person name="Zhao S."/>
            <person name="Liu D."/>
            <person name="Wang J."/>
            <person name="Sun H."/>
            <person name="Zhang C."/>
            <person name="Fan H."/>
            <person name="Li D."/>
            <person name="Dong L."/>
            <person name="Tao Y."/>
            <person name="Gao C."/>
            <person name="Wu H."/>
            <person name="Li Y."/>
            <person name="Cui Y."/>
            <person name="Guo X."/>
            <person name="Zheng S."/>
            <person name="Wang B."/>
            <person name="Yu K."/>
            <person name="Liang Q."/>
            <person name="Yang W."/>
            <person name="Lou X."/>
            <person name="Chen J."/>
            <person name="Feng M."/>
            <person name="Jian J."/>
            <person name="Zhang X."/>
            <person name="Luo G."/>
            <person name="Jiang Y."/>
            <person name="Liu J."/>
            <person name="Wang Z."/>
            <person name="Sha Y."/>
            <person name="Zhang B."/>
            <person name="Wu H."/>
            <person name="Tang D."/>
            <person name="Shen Q."/>
            <person name="Xue P."/>
            <person name="Zou S."/>
            <person name="Wang X."/>
            <person name="Liu X."/>
            <person name="Wang F."/>
            <person name="Yang Y."/>
            <person name="An X."/>
            <person name="Dong Z."/>
            <person name="Zhang K."/>
            <person name="Zhang X."/>
            <person name="Luo M.C."/>
            <person name="Dvorak J."/>
            <person name="Tong Y."/>
            <person name="Wang J."/>
            <person name="Yang H."/>
            <person name="Li Z."/>
            <person name="Wang D."/>
            <person name="Zhang A."/>
            <person name="Wang J."/>
        </authorList>
    </citation>
    <scope>NUCLEOTIDE SEQUENCE</scope>
</reference>